<reference evidence="12 13" key="1">
    <citation type="submission" date="2018-08" db="EMBL/GenBank/DDBJ databases">
        <title>Salinimonas sediminis sp. nov., a piezophilic bacterium isolated from a deep-sea sediment sample from the New Britain Trench.</title>
        <authorList>
            <person name="Cao J."/>
        </authorList>
    </citation>
    <scope>NUCLEOTIDE SEQUENCE [LARGE SCALE GENOMIC DNA]</scope>
    <source>
        <strain evidence="12 13">N102</strain>
    </source>
</reference>
<dbReference type="Gene3D" id="2.60.40.60">
    <property type="entry name" value="Cadherins"/>
    <property type="match status" value="1"/>
</dbReference>
<evidence type="ECO:0000256" key="9">
    <source>
        <dbReference type="ARBA" id="ARBA00023326"/>
    </source>
</evidence>
<dbReference type="Gene3D" id="3.20.20.80">
    <property type="entry name" value="Glycosidases"/>
    <property type="match status" value="1"/>
</dbReference>
<dbReference type="InterPro" id="IPR017853">
    <property type="entry name" value="GH"/>
</dbReference>
<keyword evidence="5" id="KW-0732">Signal</keyword>
<dbReference type="EC" id="3.2.1.8" evidence="3"/>
<dbReference type="InterPro" id="IPR015919">
    <property type="entry name" value="Cadherin-like_sf"/>
</dbReference>
<dbReference type="SUPFAM" id="SSF49313">
    <property type="entry name" value="Cadherin-like"/>
    <property type="match status" value="1"/>
</dbReference>
<accession>A0A346NKQ0</accession>
<evidence type="ECO:0000256" key="1">
    <source>
        <dbReference type="ARBA" id="ARBA00000681"/>
    </source>
</evidence>
<dbReference type="GO" id="GO:0031176">
    <property type="term" value="F:endo-1,4-beta-xylanase activity"/>
    <property type="evidence" value="ECO:0007669"/>
    <property type="project" value="UniProtKB-EC"/>
</dbReference>
<comment type="similarity">
    <text evidence="2">Belongs to the glycosyl hydrolase 10 (cellulase F) family.</text>
</comment>
<dbReference type="GO" id="GO:0005509">
    <property type="term" value="F:calcium ion binding"/>
    <property type="evidence" value="ECO:0007669"/>
    <property type="project" value="InterPro"/>
</dbReference>
<keyword evidence="9" id="KW-0624">Polysaccharide degradation</keyword>
<evidence type="ECO:0000256" key="4">
    <source>
        <dbReference type="ARBA" id="ARBA00022651"/>
    </source>
</evidence>
<dbReference type="Proteomes" id="UP000262073">
    <property type="component" value="Chromosome"/>
</dbReference>
<dbReference type="PANTHER" id="PTHR31490:SF88">
    <property type="entry name" value="BETA-XYLANASE"/>
    <property type="match status" value="1"/>
</dbReference>
<proteinExistence type="inferred from homology"/>
<evidence type="ECO:0000256" key="5">
    <source>
        <dbReference type="ARBA" id="ARBA00022729"/>
    </source>
</evidence>
<dbReference type="OrthoDB" id="4241492at2"/>
<name>A0A346NKQ0_9ALTE</name>
<dbReference type="PROSITE" id="PS50268">
    <property type="entry name" value="CADHERIN_2"/>
    <property type="match status" value="1"/>
</dbReference>
<keyword evidence="13" id="KW-1185">Reference proteome</keyword>
<evidence type="ECO:0000256" key="2">
    <source>
        <dbReference type="ARBA" id="ARBA00007495"/>
    </source>
</evidence>
<dbReference type="GO" id="GO:0016020">
    <property type="term" value="C:membrane"/>
    <property type="evidence" value="ECO:0007669"/>
    <property type="project" value="InterPro"/>
</dbReference>
<dbReference type="SMART" id="SM00633">
    <property type="entry name" value="Glyco_10"/>
    <property type="match status" value="1"/>
</dbReference>
<dbReference type="PROSITE" id="PS51760">
    <property type="entry name" value="GH10_2"/>
    <property type="match status" value="1"/>
</dbReference>
<feature type="domain" description="Cadherin" evidence="10">
    <location>
        <begin position="656"/>
        <end position="750"/>
    </location>
</feature>
<keyword evidence="7" id="KW-0119">Carbohydrate metabolism</keyword>
<dbReference type="AlphaFoldDB" id="A0A346NKQ0"/>
<dbReference type="KEGG" id="salm:D0Y50_06845"/>
<evidence type="ECO:0000256" key="3">
    <source>
        <dbReference type="ARBA" id="ARBA00012590"/>
    </source>
</evidence>
<dbReference type="RefSeq" id="WP_117316117.1">
    <property type="nucleotide sequence ID" value="NZ_CP031769.1"/>
</dbReference>
<comment type="catalytic activity">
    <reaction evidence="1">
        <text>Endohydrolysis of (1-&gt;4)-beta-D-xylosidic linkages in xylans.</text>
        <dbReference type="EC" id="3.2.1.8"/>
    </reaction>
</comment>
<evidence type="ECO:0000313" key="13">
    <source>
        <dbReference type="Proteomes" id="UP000262073"/>
    </source>
</evidence>
<evidence type="ECO:0000313" key="12">
    <source>
        <dbReference type="EMBL" id="AXR06107.1"/>
    </source>
</evidence>
<evidence type="ECO:0000256" key="7">
    <source>
        <dbReference type="ARBA" id="ARBA00023277"/>
    </source>
</evidence>
<dbReference type="PANTHER" id="PTHR31490">
    <property type="entry name" value="GLYCOSYL HYDROLASE"/>
    <property type="match status" value="1"/>
</dbReference>
<dbReference type="GO" id="GO:0045493">
    <property type="term" value="P:xylan catabolic process"/>
    <property type="evidence" value="ECO:0007669"/>
    <property type="project" value="UniProtKB-KW"/>
</dbReference>
<keyword evidence="4 12" id="KW-0858">Xylan degradation</keyword>
<dbReference type="GO" id="GO:0007156">
    <property type="term" value="P:homophilic cell adhesion via plasma membrane adhesion molecules"/>
    <property type="evidence" value="ECO:0007669"/>
    <property type="project" value="InterPro"/>
</dbReference>
<sequence length="1050" mass="114338">MKLLTGLTAAVVYASTTSVGWAGWMSIEDSVATSQSRAVFDRVNRAYISTVSITNATEQPLNGPFRVLVTQNNIPASSPDGYTYTDAPYWLVAAATLAPGETISKAIPFELQRQQLSYQTTVQQDNPGVGIYAEAEGGADAQLRHLGEAFLLTQGATGYVSIASTQAEPPQDDSRVGELAVYFPRPGQYNLYARVRVGPEGANDDSLFINTRLNTEQEWTLVNSIGGYAAPGEPGYQKDEIVAGLGSALTESFMWTRMVDTQYTVEVAGEHIFRYAGREDGLDIDKFVFAPAELTYTVDELEQGRPGTLVPPPAPYVPEGPPLAQGLSKFLGGVCCGRQRPNFEAYWNQVTPENAGKWGSVEAVRDEYNWTELDEAYNLAKNNNYIYKHHVLVWGNQQPSWISTLPAEEQLEEITEWFNEVNNRYPSIDYIEVVNEFDNDPPDSANNGPGYIDALRLANPQMTQELTQQFLNAGMTPTEAQNKAAQYDWIINSFQLARDIFPAHTKLMFNEYNVVNSTTRTAKMVELANLLNARGLIDAVGFQGHAFSTTGPLETIKTNIDTLAEQTGLDLYLTELDIDGTDELTQLLEYQRLFPVFWEHPAIQGVTMWGYLPGHWREAQGAILAYENGAEKAALTWLRSYVRNEAPSIDNPGAQQIAPEATIGTPVVDLVSRNAQGNLHEELTSVTWTILGGNEAGLFELNSHTGEIVVNDALRAGIYNLYIQIEESGYTSKVLTLPIVVPGDDIAPTVIEYTFENDAEGWRGDYGTAASVEYNADAKAAVLLPDWTDNPTEQVYIKEISLSDLTDADLEYSVSVSMAQVQGGLTVQPFVQTGAPSYARLYGEAIAVNEGLNTLSFAPVDDGSGNLEIIERLGLQLNGPLASGQSDAVLLTHVSLTLPVVIPPTNLVYDFASDVQGLRADYGTNAAVDYDAGLQAAILLPSPDASSHNYIMQISATDFNDAQVEITLNSGADIASTALTAQAYVQTGAPDYTRVYGTIEPVIAGSQTLVFVPENEASLGMIERIAIQLNGTFSGSSGQTVKVERIAVTF</sequence>
<feature type="domain" description="GH10" evidence="11">
    <location>
        <begin position="317"/>
        <end position="641"/>
    </location>
</feature>
<dbReference type="Gene3D" id="2.60.120.260">
    <property type="entry name" value="Galactose-binding domain-like"/>
    <property type="match status" value="2"/>
</dbReference>
<evidence type="ECO:0000259" key="10">
    <source>
        <dbReference type="PROSITE" id="PS50268"/>
    </source>
</evidence>
<organism evidence="12 13">
    <name type="scientific">Salinimonas sediminis</name>
    <dbReference type="NCBI Taxonomy" id="2303538"/>
    <lineage>
        <taxon>Bacteria</taxon>
        <taxon>Pseudomonadati</taxon>
        <taxon>Pseudomonadota</taxon>
        <taxon>Gammaproteobacteria</taxon>
        <taxon>Alteromonadales</taxon>
        <taxon>Alteromonadaceae</taxon>
        <taxon>Alteromonas/Salinimonas group</taxon>
        <taxon>Salinimonas</taxon>
    </lineage>
</organism>
<dbReference type="EMBL" id="CP031769">
    <property type="protein sequence ID" value="AXR06107.1"/>
    <property type="molecule type" value="Genomic_DNA"/>
</dbReference>
<dbReference type="InterPro" id="IPR001000">
    <property type="entry name" value="GH10_dom"/>
</dbReference>
<evidence type="ECO:0000256" key="8">
    <source>
        <dbReference type="ARBA" id="ARBA00023295"/>
    </source>
</evidence>
<dbReference type="Pfam" id="PF00331">
    <property type="entry name" value="Glyco_hydro_10"/>
    <property type="match status" value="1"/>
</dbReference>
<keyword evidence="8 12" id="KW-0326">Glycosidase</keyword>
<protein>
    <recommendedName>
        <fullName evidence="3">endo-1,4-beta-xylanase</fullName>
        <ecNumber evidence="3">3.2.1.8</ecNumber>
    </recommendedName>
</protein>
<gene>
    <name evidence="12" type="ORF">D0Y50_06845</name>
</gene>
<evidence type="ECO:0000259" key="11">
    <source>
        <dbReference type="PROSITE" id="PS51760"/>
    </source>
</evidence>
<dbReference type="InterPro" id="IPR002126">
    <property type="entry name" value="Cadherin-like_dom"/>
</dbReference>
<keyword evidence="6 12" id="KW-0378">Hydrolase</keyword>
<dbReference type="InterPro" id="IPR044846">
    <property type="entry name" value="GH10"/>
</dbReference>
<evidence type="ECO:0000256" key="6">
    <source>
        <dbReference type="ARBA" id="ARBA00022801"/>
    </source>
</evidence>
<dbReference type="SUPFAM" id="SSF51445">
    <property type="entry name" value="(Trans)glycosidases"/>
    <property type="match status" value="1"/>
</dbReference>
<dbReference type="CDD" id="cd11304">
    <property type="entry name" value="Cadherin_repeat"/>
    <property type="match status" value="1"/>
</dbReference>